<gene>
    <name evidence="2" type="ORF">SAMEA2259716_03378</name>
</gene>
<reference evidence="2 3" key="1">
    <citation type="submission" date="2016-11" db="EMBL/GenBank/DDBJ databases">
        <authorList>
            <consortium name="Pathogen Informatics"/>
        </authorList>
    </citation>
    <scope>NUCLEOTIDE SEQUENCE [LARGE SCALE GENOMIC DNA]</scope>
    <source>
        <strain evidence="2 3">911</strain>
    </source>
</reference>
<dbReference type="Proteomes" id="UP000190074">
    <property type="component" value="Unassembled WGS sequence"/>
</dbReference>
<name>A0A1U0ZSK0_9MYCO</name>
<dbReference type="EMBL" id="FVGW01000006">
    <property type="protein sequence ID" value="SKM29094.1"/>
    <property type="molecule type" value="Genomic_DNA"/>
</dbReference>
<protein>
    <submittedName>
        <fullName evidence="2">Uncharacterized protein</fullName>
    </submittedName>
</protein>
<dbReference type="RefSeq" id="WP_079626760.1">
    <property type="nucleotide sequence ID" value="NZ_FVGW01000006.1"/>
</dbReference>
<dbReference type="AlphaFoldDB" id="A0A1U0ZSK0"/>
<feature type="region of interest" description="Disordered" evidence="1">
    <location>
        <begin position="65"/>
        <end position="88"/>
    </location>
</feature>
<evidence type="ECO:0000313" key="3">
    <source>
        <dbReference type="Proteomes" id="UP000190074"/>
    </source>
</evidence>
<sequence>MTTTATVTHECLGGRDCRAFELVEDRGRQRRRPAATDKPNTLCRRCASDVRRAVEDLPGDYQRLDAAMEDGPSHDAPGGPKVRASTEPPIPYNVRYDALMADIAAELTAAAARITVPPKGTQLYVVTTCSKAVAANVPKLLASPPLMDEVWVNGTERRAIHRSGVDIALALVNLHRQIGAELGGGTDATKIRLPYGCAACGSPSLYQHGYQVTCPDCKKDWTDDAYAELNRELVRRKEEADMRELEHANAKLAALQRLNDGFNEIEDQSTLFTPAQIAQLLGDILAMPATTDAAKETKTR</sequence>
<evidence type="ECO:0000256" key="1">
    <source>
        <dbReference type="SAM" id="MobiDB-lite"/>
    </source>
</evidence>
<evidence type="ECO:0000313" key="2">
    <source>
        <dbReference type="EMBL" id="SKM29094.1"/>
    </source>
</evidence>
<organism evidence="2 3">
    <name type="scientific">Mycobacteroides abscessus subsp. massiliense</name>
    <dbReference type="NCBI Taxonomy" id="1962118"/>
    <lineage>
        <taxon>Bacteria</taxon>
        <taxon>Bacillati</taxon>
        <taxon>Actinomycetota</taxon>
        <taxon>Actinomycetes</taxon>
        <taxon>Mycobacteriales</taxon>
        <taxon>Mycobacteriaceae</taxon>
        <taxon>Mycobacteroides</taxon>
        <taxon>Mycobacteroides abscessus</taxon>
    </lineage>
</organism>
<proteinExistence type="predicted"/>
<accession>A0A1U0ZSK0</accession>